<name>A0A9Q9AJV3_9PEZI</name>
<evidence type="ECO:0000313" key="1">
    <source>
        <dbReference type="EMBL" id="USW49239.1"/>
    </source>
</evidence>
<organism evidence="1 2">
    <name type="scientific">Septoria linicola</name>
    <dbReference type="NCBI Taxonomy" id="215465"/>
    <lineage>
        <taxon>Eukaryota</taxon>
        <taxon>Fungi</taxon>
        <taxon>Dikarya</taxon>
        <taxon>Ascomycota</taxon>
        <taxon>Pezizomycotina</taxon>
        <taxon>Dothideomycetes</taxon>
        <taxon>Dothideomycetidae</taxon>
        <taxon>Mycosphaerellales</taxon>
        <taxon>Mycosphaerellaceae</taxon>
        <taxon>Septoria</taxon>
    </lineage>
</organism>
<keyword evidence="2" id="KW-1185">Reference proteome</keyword>
<sequence length="121" mass="13690">MSASHPGEPPPPLENPPFKIYIRTAAQIFPLEVFYTTTVEELKKMIKDTAQNPDVLTDSTDGRMHLILSPGEDLERYLSLDDYVLGRHFVKAGYTIAVVSRPVVIKDEETGEVLRSEYRLL</sequence>
<reference evidence="1" key="1">
    <citation type="submission" date="2022-06" db="EMBL/GenBank/DDBJ databases">
        <title>Complete genome sequences of two strains of the flax pathogen Septoria linicola.</title>
        <authorList>
            <person name="Lapalu N."/>
            <person name="Simon A."/>
            <person name="Demenou B."/>
            <person name="Paumier D."/>
            <person name="Guillot M.-P."/>
            <person name="Gout L."/>
            <person name="Valade R."/>
        </authorList>
    </citation>
    <scope>NUCLEOTIDE SEQUENCE</scope>
    <source>
        <strain evidence="1">SE15195</strain>
    </source>
</reference>
<dbReference type="AlphaFoldDB" id="A0A9Q9AJV3"/>
<dbReference type="SUPFAM" id="SSF54236">
    <property type="entry name" value="Ubiquitin-like"/>
    <property type="match status" value="1"/>
</dbReference>
<dbReference type="Proteomes" id="UP001056384">
    <property type="component" value="Chromosome 2"/>
</dbReference>
<gene>
    <name evidence="1" type="ORF">Slin15195_G025580</name>
</gene>
<dbReference type="InterPro" id="IPR029071">
    <property type="entry name" value="Ubiquitin-like_domsf"/>
</dbReference>
<accession>A0A9Q9AJV3</accession>
<protein>
    <submittedName>
        <fullName evidence="1">Ubiquitin-like domain superfamily</fullName>
    </submittedName>
</protein>
<evidence type="ECO:0000313" key="2">
    <source>
        <dbReference type="Proteomes" id="UP001056384"/>
    </source>
</evidence>
<dbReference type="EMBL" id="CP099419">
    <property type="protein sequence ID" value="USW49239.1"/>
    <property type="molecule type" value="Genomic_DNA"/>
</dbReference>
<proteinExistence type="predicted"/>